<evidence type="ECO:0000256" key="7">
    <source>
        <dbReference type="ARBA" id="ARBA00022892"/>
    </source>
</evidence>
<evidence type="ECO:0000256" key="5">
    <source>
        <dbReference type="ARBA" id="ARBA00022737"/>
    </source>
</evidence>
<dbReference type="PROSITE" id="PS50082">
    <property type="entry name" value="WD_REPEATS_2"/>
    <property type="match status" value="1"/>
</dbReference>
<dbReference type="InParanoid" id="A0A0C3AUR0"/>
<dbReference type="Pfam" id="PF00400">
    <property type="entry name" value="WD40"/>
    <property type="match status" value="1"/>
</dbReference>
<dbReference type="PROSITE" id="PS50294">
    <property type="entry name" value="WD_REPEATS_REGION"/>
    <property type="match status" value="1"/>
</dbReference>
<comment type="subcellular location">
    <subcellularLocation>
        <location evidence="1">Endoplasmic reticulum membrane</location>
        <topology evidence="1">Single-pass type II membrane protein</topology>
    </subcellularLocation>
</comment>
<gene>
    <name evidence="12" type="ORF">SCLCIDRAFT_105253</name>
</gene>
<keyword evidence="13" id="KW-1185">Reference proteome</keyword>
<evidence type="ECO:0000256" key="3">
    <source>
        <dbReference type="ARBA" id="ARBA00022574"/>
    </source>
</evidence>
<dbReference type="OrthoDB" id="2013972at2759"/>
<dbReference type="PANTHER" id="PTHR23284">
    <property type="entry name" value="PROLACTIN REGULATORY ELEMENT BINDING PROTEIN"/>
    <property type="match status" value="1"/>
</dbReference>
<evidence type="ECO:0000313" key="12">
    <source>
        <dbReference type="EMBL" id="KIM68692.1"/>
    </source>
</evidence>
<dbReference type="Gene3D" id="2.130.10.10">
    <property type="entry name" value="YVTN repeat-like/Quinoprotein amine dehydrogenase"/>
    <property type="match status" value="2"/>
</dbReference>
<dbReference type="EMBL" id="KN822008">
    <property type="protein sequence ID" value="KIM68692.1"/>
    <property type="molecule type" value="Genomic_DNA"/>
</dbReference>
<dbReference type="GO" id="GO:0005085">
    <property type="term" value="F:guanyl-nucleotide exchange factor activity"/>
    <property type="evidence" value="ECO:0007669"/>
    <property type="project" value="InterPro"/>
</dbReference>
<dbReference type="FunCoup" id="A0A0C3AUR0">
    <property type="interactions" value="76"/>
</dbReference>
<dbReference type="InterPro" id="IPR001680">
    <property type="entry name" value="WD40_rpt"/>
</dbReference>
<keyword evidence="7" id="KW-0931">ER-Golgi transport</keyword>
<dbReference type="InterPro" id="IPR015943">
    <property type="entry name" value="WD40/YVTN_repeat-like_dom_sf"/>
</dbReference>
<keyword evidence="6" id="KW-0256">Endoplasmic reticulum</keyword>
<evidence type="ECO:0000256" key="2">
    <source>
        <dbReference type="ARBA" id="ARBA00022448"/>
    </source>
</evidence>
<evidence type="ECO:0000256" key="8">
    <source>
        <dbReference type="ARBA" id="ARBA00022927"/>
    </source>
</evidence>
<dbReference type="GO" id="GO:0006888">
    <property type="term" value="P:endoplasmic reticulum to Golgi vesicle-mediated transport"/>
    <property type="evidence" value="ECO:0007669"/>
    <property type="project" value="TreeGrafter"/>
</dbReference>
<dbReference type="InterPro" id="IPR011047">
    <property type="entry name" value="Quinoprotein_ADH-like_sf"/>
</dbReference>
<dbReference type="STRING" id="1036808.A0A0C3AUR0"/>
<keyword evidence="2" id="KW-0813">Transport</keyword>
<dbReference type="SUPFAM" id="SSF50998">
    <property type="entry name" value="Quinoprotein alcohol dehydrogenase-like"/>
    <property type="match status" value="1"/>
</dbReference>
<keyword evidence="5" id="KW-0677">Repeat</keyword>
<evidence type="ECO:0000256" key="10">
    <source>
        <dbReference type="ARBA" id="ARBA00023136"/>
    </source>
</evidence>
<dbReference type="SMART" id="SM00320">
    <property type="entry name" value="WD40"/>
    <property type="match status" value="2"/>
</dbReference>
<dbReference type="PANTHER" id="PTHR23284:SF0">
    <property type="entry name" value="PROLACTIN REGULATORY ELEMENT-BINDING PROTEIN"/>
    <property type="match status" value="1"/>
</dbReference>
<protein>
    <submittedName>
        <fullName evidence="12">Uncharacterized protein</fullName>
    </submittedName>
</protein>
<evidence type="ECO:0000256" key="6">
    <source>
        <dbReference type="ARBA" id="ARBA00022824"/>
    </source>
</evidence>
<feature type="repeat" description="WD" evidence="11">
    <location>
        <begin position="347"/>
        <end position="377"/>
    </location>
</feature>
<keyword evidence="3 11" id="KW-0853">WD repeat</keyword>
<evidence type="ECO:0000256" key="1">
    <source>
        <dbReference type="ARBA" id="ARBA00004648"/>
    </source>
</evidence>
<dbReference type="GO" id="GO:0015031">
    <property type="term" value="P:protein transport"/>
    <property type="evidence" value="ECO:0007669"/>
    <property type="project" value="UniProtKB-KW"/>
</dbReference>
<name>A0A0C3AUR0_9AGAM</name>
<reference evidence="12 13" key="1">
    <citation type="submission" date="2014-04" db="EMBL/GenBank/DDBJ databases">
        <authorList>
            <consortium name="DOE Joint Genome Institute"/>
            <person name="Kuo A."/>
            <person name="Kohler A."/>
            <person name="Nagy L.G."/>
            <person name="Floudas D."/>
            <person name="Copeland A."/>
            <person name="Barry K.W."/>
            <person name="Cichocki N."/>
            <person name="Veneault-Fourrey C."/>
            <person name="LaButti K."/>
            <person name="Lindquist E.A."/>
            <person name="Lipzen A."/>
            <person name="Lundell T."/>
            <person name="Morin E."/>
            <person name="Murat C."/>
            <person name="Sun H."/>
            <person name="Tunlid A."/>
            <person name="Henrissat B."/>
            <person name="Grigoriev I.V."/>
            <person name="Hibbett D.S."/>
            <person name="Martin F."/>
            <person name="Nordberg H.P."/>
            <person name="Cantor M.N."/>
            <person name="Hua S.X."/>
        </authorList>
    </citation>
    <scope>NUCLEOTIDE SEQUENCE [LARGE SCALE GENOMIC DNA]</scope>
    <source>
        <strain evidence="12 13">Foug A</strain>
    </source>
</reference>
<keyword evidence="9" id="KW-1133">Transmembrane helix</keyword>
<dbReference type="AlphaFoldDB" id="A0A0C3AUR0"/>
<dbReference type="GO" id="GO:0005789">
    <property type="term" value="C:endoplasmic reticulum membrane"/>
    <property type="evidence" value="ECO:0007669"/>
    <property type="project" value="UniProtKB-SubCell"/>
</dbReference>
<evidence type="ECO:0000256" key="4">
    <source>
        <dbReference type="ARBA" id="ARBA00022692"/>
    </source>
</evidence>
<reference evidence="13" key="2">
    <citation type="submission" date="2015-01" db="EMBL/GenBank/DDBJ databases">
        <title>Evolutionary Origins and Diversification of the Mycorrhizal Mutualists.</title>
        <authorList>
            <consortium name="DOE Joint Genome Institute"/>
            <consortium name="Mycorrhizal Genomics Consortium"/>
            <person name="Kohler A."/>
            <person name="Kuo A."/>
            <person name="Nagy L.G."/>
            <person name="Floudas D."/>
            <person name="Copeland A."/>
            <person name="Barry K.W."/>
            <person name="Cichocki N."/>
            <person name="Veneault-Fourrey C."/>
            <person name="LaButti K."/>
            <person name="Lindquist E.A."/>
            <person name="Lipzen A."/>
            <person name="Lundell T."/>
            <person name="Morin E."/>
            <person name="Murat C."/>
            <person name="Riley R."/>
            <person name="Ohm R."/>
            <person name="Sun H."/>
            <person name="Tunlid A."/>
            <person name="Henrissat B."/>
            <person name="Grigoriev I.V."/>
            <person name="Hibbett D.S."/>
            <person name="Martin F."/>
        </authorList>
    </citation>
    <scope>NUCLEOTIDE SEQUENCE [LARGE SCALE GENOMIC DNA]</scope>
    <source>
        <strain evidence="13">Foug A</strain>
    </source>
</reference>
<dbReference type="InterPro" id="IPR045260">
    <property type="entry name" value="Sec12-like"/>
</dbReference>
<proteinExistence type="predicted"/>
<dbReference type="Proteomes" id="UP000053989">
    <property type="component" value="Unassembled WGS sequence"/>
</dbReference>
<evidence type="ECO:0000313" key="13">
    <source>
        <dbReference type="Proteomes" id="UP000053989"/>
    </source>
</evidence>
<keyword evidence="4" id="KW-0812">Transmembrane</keyword>
<sequence>MRAQHTAHPLPAYPVYSCTFIADDLLVAGGGGGASRSGIKNKLKLFRISKSRQLETLSELELDKDEDAPMSMAAHLESQTIVCGINSSVAKLEKGENENCRKFSISGDQHKFTPLATRGTLSLANKEDYQRVTVLSPDACIVAVAGEHDFTLLAYNSFSPVAQPVHVPKGEIYDAALSASHLILTTTSNLLVYVLPASLRCREKGRGKDDREDSLPVPPNILPELTLTKTIDIPTISGVPVGAIATFRAARLHPTKADILYSVVNVTLPRARKAKTAKKQAYVQKWKISASDDTTFSTTLEASRKIGDGNLTCFDVSLDGRLLAFGVSDYSLGVLDANILAPLLSILKAHEFPITTLRFNPSSRILVSGGVDSSIRVVTIPEKFGGLR</sequence>
<keyword evidence="10" id="KW-0472">Membrane</keyword>
<keyword evidence="8" id="KW-0653">Protein transport</keyword>
<evidence type="ECO:0000256" key="9">
    <source>
        <dbReference type="ARBA" id="ARBA00022989"/>
    </source>
</evidence>
<accession>A0A0C3AUR0</accession>
<evidence type="ECO:0000256" key="11">
    <source>
        <dbReference type="PROSITE-ProRule" id="PRU00221"/>
    </source>
</evidence>
<dbReference type="GO" id="GO:0003400">
    <property type="term" value="P:regulation of COPII vesicle coating"/>
    <property type="evidence" value="ECO:0007669"/>
    <property type="project" value="TreeGrafter"/>
</dbReference>
<organism evidence="12 13">
    <name type="scientific">Scleroderma citrinum Foug A</name>
    <dbReference type="NCBI Taxonomy" id="1036808"/>
    <lineage>
        <taxon>Eukaryota</taxon>
        <taxon>Fungi</taxon>
        <taxon>Dikarya</taxon>
        <taxon>Basidiomycota</taxon>
        <taxon>Agaricomycotina</taxon>
        <taxon>Agaricomycetes</taxon>
        <taxon>Agaricomycetidae</taxon>
        <taxon>Boletales</taxon>
        <taxon>Sclerodermatineae</taxon>
        <taxon>Sclerodermataceae</taxon>
        <taxon>Scleroderma</taxon>
    </lineage>
</organism>
<dbReference type="HOGENOM" id="CLU_037666_0_0_1"/>